<evidence type="ECO:0000313" key="2">
    <source>
        <dbReference type="EMBL" id="PWK47111.1"/>
    </source>
</evidence>
<name>A0A316FDZ3_9ACTN</name>
<gene>
    <name evidence="2" type="ORF">BC793_108226</name>
</gene>
<comment type="caution">
    <text evidence="2">The sequence shown here is derived from an EMBL/GenBank/DDBJ whole genome shotgun (WGS) entry which is preliminary data.</text>
</comment>
<dbReference type="Proteomes" id="UP000245697">
    <property type="component" value="Unassembled WGS sequence"/>
</dbReference>
<dbReference type="RefSeq" id="WP_109594390.1">
    <property type="nucleotide sequence ID" value="NZ_BONA01000049.1"/>
</dbReference>
<dbReference type="OrthoDB" id="3824322at2"/>
<dbReference type="EMBL" id="QGGR01000008">
    <property type="protein sequence ID" value="PWK47111.1"/>
    <property type="molecule type" value="Genomic_DNA"/>
</dbReference>
<protein>
    <submittedName>
        <fullName evidence="2">Uncharacterized protein</fullName>
    </submittedName>
</protein>
<keyword evidence="3" id="KW-1185">Reference proteome</keyword>
<feature type="transmembrane region" description="Helical" evidence="1">
    <location>
        <begin position="86"/>
        <end position="106"/>
    </location>
</feature>
<evidence type="ECO:0000313" key="3">
    <source>
        <dbReference type="Proteomes" id="UP000245697"/>
    </source>
</evidence>
<feature type="transmembrane region" description="Helical" evidence="1">
    <location>
        <begin position="61"/>
        <end position="79"/>
    </location>
</feature>
<reference evidence="2 3" key="1">
    <citation type="submission" date="2018-05" db="EMBL/GenBank/DDBJ databases">
        <title>Genomic Encyclopedia of Archaeal and Bacterial Type Strains, Phase II (KMG-II): from individual species to whole genera.</title>
        <authorList>
            <person name="Goeker M."/>
        </authorList>
    </citation>
    <scope>NUCLEOTIDE SEQUENCE [LARGE SCALE GENOMIC DNA]</scope>
    <source>
        <strain evidence="2 3">DSM 45184</strain>
    </source>
</reference>
<feature type="transmembrane region" description="Helical" evidence="1">
    <location>
        <begin position="193"/>
        <end position="211"/>
    </location>
</feature>
<evidence type="ECO:0000256" key="1">
    <source>
        <dbReference type="SAM" id="Phobius"/>
    </source>
</evidence>
<proteinExistence type="predicted"/>
<keyword evidence="1" id="KW-0812">Transmembrane</keyword>
<organism evidence="2 3">
    <name type="scientific">Actinoplanes xinjiangensis</name>
    <dbReference type="NCBI Taxonomy" id="512350"/>
    <lineage>
        <taxon>Bacteria</taxon>
        <taxon>Bacillati</taxon>
        <taxon>Actinomycetota</taxon>
        <taxon>Actinomycetes</taxon>
        <taxon>Micromonosporales</taxon>
        <taxon>Micromonosporaceae</taxon>
        <taxon>Actinoplanes</taxon>
    </lineage>
</organism>
<dbReference type="AlphaFoldDB" id="A0A316FDZ3"/>
<feature type="transmembrane region" description="Helical" evidence="1">
    <location>
        <begin position="158"/>
        <end position="181"/>
    </location>
</feature>
<sequence>MLAVVLAGAFVAVPPLLAPRRSEAALTGAVRDAVAEYWLSGAREFPPALAGLVGYWTGYHLIKAVTAGLLLIVLVALAVRFGRRPALASLAAVPALFAVALVMANVQGALAPFASLLPMAAGGGAPSALEPARENLAGSLASGASPAPAVEVMVADFAYYHVVMVVIAAVVAVALAVVSWSFWKRPVMPGRRWWAVTSAVAALLVSVIAVANTGTAADPAPALLAFLGGGW</sequence>
<keyword evidence="1" id="KW-0472">Membrane</keyword>
<accession>A0A316FDZ3</accession>
<keyword evidence="1" id="KW-1133">Transmembrane helix</keyword>